<dbReference type="EMBL" id="ML119649">
    <property type="protein sequence ID" value="RPA86466.1"/>
    <property type="molecule type" value="Genomic_DNA"/>
</dbReference>
<feature type="transmembrane region" description="Helical" evidence="2">
    <location>
        <begin position="87"/>
        <end position="107"/>
    </location>
</feature>
<keyword evidence="4" id="KW-1185">Reference proteome</keyword>
<name>A0A3N4ILC3_ASCIM</name>
<keyword evidence="1" id="KW-0175">Coiled coil</keyword>
<keyword evidence="2" id="KW-0812">Transmembrane</keyword>
<dbReference type="AlphaFoldDB" id="A0A3N4ILC3"/>
<evidence type="ECO:0000313" key="4">
    <source>
        <dbReference type="Proteomes" id="UP000275078"/>
    </source>
</evidence>
<gene>
    <name evidence="3" type="ORF">BJ508DRAFT_321601</name>
</gene>
<sequence>MLRSAIHARKYSLITFGKRPPHSKPDVESMPGYVSTERYNKDMAALQAEIEKLNEKLRLENQSVLPIASSPIKTTSLLYGLWKARKWLPLGTVKLMLSAPVFGYLGYHFGPFIARVFL</sequence>
<accession>A0A3N4ILC3</accession>
<feature type="coiled-coil region" evidence="1">
    <location>
        <begin position="36"/>
        <end position="63"/>
    </location>
</feature>
<reference evidence="3 4" key="1">
    <citation type="journal article" date="2018" name="Nat. Ecol. Evol.">
        <title>Pezizomycetes genomes reveal the molecular basis of ectomycorrhizal truffle lifestyle.</title>
        <authorList>
            <person name="Murat C."/>
            <person name="Payen T."/>
            <person name="Noel B."/>
            <person name="Kuo A."/>
            <person name="Morin E."/>
            <person name="Chen J."/>
            <person name="Kohler A."/>
            <person name="Krizsan K."/>
            <person name="Balestrini R."/>
            <person name="Da Silva C."/>
            <person name="Montanini B."/>
            <person name="Hainaut M."/>
            <person name="Levati E."/>
            <person name="Barry K.W."/>
            <person name="Belfiori B."/>
            <person name="Cichocki N."/>
            <person name="Clum A."/>
            <person name="Dockter R.B."/>
            <person name="Fauchery L."/>
            <person name="Guy J."/>
            <person name="Iotti M."/>
            <person name="Le Tacon F."/>
            <person name="Lindquist E.A."/>
            <person name="Lipzen A."/>
            <person name="Malagnac F."/>
            <person name="Mello A."/>
            <person name="Molinier V."/>
            <person name="Miyauchi S."/>
            <person name="Poulain J."/>
            <person name="Riccioni C."/>
            <person name="Rubini A."/>
            <person name="Sitrit Y."/>
            <person name="Splivallo R."/>
            <person name="Traeger S."/>
            <person name="Wang M."/>
            <person name="Zifcakova L."/>
            <person name="Wipf D."/>
            <person name="Zambonelli A."/>
            <person name="Paolocci F."/>
            <person name="Nowrousian M."/>
            <person name="Ottonello S."/>
            <person name="Baldrian P."/>
            <person name="Spatafora J.W."/>
            <person name="Henrissat B."/>
            <person name="Nagy L.G."/>
            <person name="Aury J.M."/>
            <person name="Wincker P."/>
            <person name="Grigoriev I.V."/>
            <person name="Bonfante P."/>
            <person name="Martin F.M."/>
        </authorList>
    </citation>
    <scope>NUCLEOTIDE SEQUENCE [LARGE SCALE GENOMIC DNA]</scope>
    <source>
        <strain evidence="3 4">RN42</strain>
    </source>
</reference>
<evidence type="ECO:0000256" key="2">
    <source>
        <dbReference type="SAM" id="Phobius"/>
    </source>
</evidence>
<keyword evidence="2" id="KW-1133">Transmembrane helix</keyword>
<evidence type="ECO:0000256" key="1">
    <source>
        <dbReference type="SAM" id="Coils"/>
    </source>
</evidence>
<organism evidence="3 4">
    <name type="scientific">Ascobolus immersus RN42</name>
    <dbReference type="NCBI Taxonomy" id="1160509"/>
    <lineage>
        <taxon>Eukaryota</taxon>
        <taxon>Fungi</taxon>
        <taxon>Dikarya</taxon>
        <taxon>Ascomycota</taxon>
        <taxon>Pezizomycotina</taxon>
        <taxon>Pezizomycetes</taxon>
        <taxon>Pezizales</taxon>
        <taxon>Ascobolaceae</taxon>
        <taxon>Ascobolus</taxon>
    </lineage>
</organism>
<protein>
    <submittedName>
        <fullName evidence="3">Uncharacterized protein</fullName>
    </submittedName>
</protein>
<evidence type="ECO:0000313" key="3">
    <source>
        <dbReference type="EMBL" id="RPA86466.1"/>
    </source>
</evidence>
<proteinExistence type="predicted"/>
<dbReference type="Proteomes" id="UP000275078">
    <property type="component" value="Unassembled WGS sequence"/>
</dbReference>
<keyword evidence="2" id="KW-0472">Membrane</keyword>